<dbReference type="Gene3D" id="3.30.70.2570">
    <property type="entry name" value="Elongation factor 4, C-terminal domain"/>
    <property type="match status" value="1"/>
</dbReference>
<dbReference type="SUPFAM" id="SSF54980">
    <property type="entry name" value="EF-G C-terminal domain-like"/>
    <property type="match status" value="2"/>
</dbReference>
<keyword evidence="5" id="KW-0496">Mitochondrion</keyword>
<sequence>MHPELKSTGVLFTGQVGYIVTGMRSTKEARVGDTLFHNKCIVEPLPGFKPAKHMVFSGVYPADGSDFEALNHAIERLTCNDASVSVAKESSTALGLGFRCGFLGLLHMDVFHQLLEQEHGARVISTTPTVPYIFEFSDGSKVQVQNPAALALTPGKRVTACWEPTVMATIIIPSEYVGPVITLCSDRRGQQLEYSFIDSQRAFMKYRIPLREIVVDFYNELKSITSGYASFDYEDADYQTSDLVKLDILLNGQPVDAMATIVHNLKAQRIGREMVDKLKKFIDRQMFEIIIQAAIGSKIIARETLSAMRKNVLAKCYGGDVSRKRKLLEKQKEGKKRMKRVGSVDVPQEAFHELLKVS</sequence>
<dbReference type="GO" id="GO:0003924">
    <property type="term" value="F:GTPase activity"/>
    <property type="evidence" value="ECO:0007669"/>
    <property type="project" value="UniProtKB-UniRule"/>
</dbReference>
<evidence type="ECO:0000256" key="2">
    <source>
        <dbReference type="ARBA" id="ARBA00022741"/>
    </source>
</evidence>
<dbReference type="GO" id="GO:0006412">
    <property type="term" value="P:translation"/>
    <property type="evidence" value="ECO:0007669"/>
    <property type="project" value="UniProtKB-KW"/>
</dbReference>
<evidence type="ECO:0000256" key="3">
    <source>
        <dbReference type="ARBA" id="ARBA00022801"/>
    </source>
</evidence>
<dbReference type="HAMAP" id="MF_00071">
    <property type="entry name" value="LepA"/>
    <property type="match status" value="1"/>
</dbReference>
<dbReference type="Pfam" id="PF00679">
    <property type="entry name" value="EFG_C"/>
    <property type="match status" value="1"/>
</dbReference>
<evidence type="ECO:0000256" key="1">
    <source>
        <dbReference type="ARBA" id="ARBA00005454"/>
    </source>
</evidence>
<evidence type="ECO:0000256" key="4">
    <source>
        <dbReference type="ARBA" id="ARBA00023134"/>
    </source>
</evidence>
<comment type="function">
    <text evidence="5">Promotes mitochondrial protein synthesis. May act as a fidelity factor of the translation reaction, by catalyzing a one-codon backward translocation of tRNAs on improperly translocated ribosomes. Binds to mitochondrial ribosomes in a GTP-dependent manner.</text>
</comment>
<dbReference type="GO" id="GO:0005525">
    <property type="term" value="F:GTP binding"/>
    <property type="evidence" value="ECO:0007669"/>
    <property type="project" value="UniProtKB-UniRule"/>
</dbReference>
<dbReference type="EMBL" id="JADFTS010000001">
    <property type="protein sequence ID" value="KAF9626591.1"/>
    <property type="molecule type" value="Genomic_DNA"/>
</dbReference>
<evidence type="ECO:0000313" key="9">
    <source>
        <dbReference type="Proteomes" id="UP000631114"/>
    </source>
</evidence>
<dbReference type="InterPro" id="IPR035647">
    <property type="entry name" value="EFG_III/V"/>
</dbReference>
<gene>
    <name evidence="8" type="ORF">IFM89_036106</name>
</gene>
<dbReference type="AlphaFoldDB" id="A0A835MK36"/>
<keyword evidence="3 5" id="KW-0378">Hydrolase</keyword>
<dbReference type="FunFam" id="3.30.70.870:FF:000004">
    <property type="entry name" value="Translation factor GUF1, mitochondrial"/>
    <property type="match status" value="1"/>
</dbReference>
<dbReference type="FunFam" id="3.30.70.240:FF:000007">
    <property type="entry name" value="Translation factor GUF1, mitochondrial"/>
    <property type="match status" value="1"/>
</dbReference>
<dbReference type="CDD" id="cd03709">
    <property type="entry name" value="lepA_C"/>
    <property type="match status" value="1"/>
</dbReference>
<dbReference type="GO" id="GO:0045727">
    <property type="term" value="P:positive regulation of translation"/>
    <property type="evidence" value="ECO:0007669"/>
    <property type="project" value="UniProtKB-UniRule"/>
</dbReference>
<dbReference type="InterPro" id="IPR038363">
    <property type="entry name" value="LepA_C_sf"/>
</dbReference>
<dbReference type="Gene3D" id="2.40.30.10">
    <property type="entry name" value="Translation factors"/>
    <property type="match status" value="1"/>
</dbReference>
<comment type="similarity">
    <text evidence="1">Belongs to the TRAFAC class translation factor GTPase superfamily. Classic translation factor GTPase family. LepA subfamily.</text>
</comment>
<keyword evidence="4 5" id="KW-0342">GTP-binding</keyword>
<protein>
    <recommendedName>
        <fullName evidence="5">Translation factor GUF1 homolog, mitochondrial</fullName>
        <ecNumber evidence="5">3.6.5.n1</ecNumber>
    </recommendedName>
    <alternativeName>
        <fullName evidence="5">Elongation factor 4 homolog</fullName>
        <shortName evidence="5">EF-4</shortName>
    </alternativeName>
    <alternativeName>
        <fullName evidence="5">GTPase GUF1 homolog</fullName>
    </alternativeName>
    <alternativeName>
        <fullName evidence="5">Ribosomal back-translocase</fullName>
    </alternativeName>
</protein>
<keyword evidence="5" id="KW-0472">Membrane</keyword>
<name>A0A835MK36_9MAGN</name>
<evidence type="ECO:0000313" key="8">
    <source>
        <dbReference type="EMBL" id="KAF9626591.1"/>
    </source>
</evidence>
<comment type="catalytic activity">
    <reaction evidence="5">
        <text>GTP + H2O = GDP + phosphate + H(+)</text>
        <dbReference type="Rhea" id="RHEA:19669"/>
        <dbReference type="ChEBI" id="CHEBI:15377"/>
        <dbReference type="ChEBI" id="CHEBI:15378"/>
        <dbReference type="ChEBI" id="CHEBI:37565"/>
        <dbReference type="ChEBI" id="CHEBI:43474"/>
        <dbReference type="ChEBI" id="CHEBI:58189"/>
        <dbReference type="EC" id="3.6.5.n1"/>
    </reaction>
</comment>
<dbReference type="CDD" id="cd16260">
    <property type="entry name" value="EF4_III"/>
    <property type="match status" value="1"/>
</dbReference>
<dbReference type="GO" id="GO:0097177">
    <property type="term" value="F:mitochondrial ribosome binding"/>
    <property type="evidence" value="ECO:0007669"/>
    <property type="project" value="TreeGrafter"/>
</dbReference>
<keyword evidence="9" id="KW-1185">Reference proteome</keyword>
<dbReference type="GO" id="GO:0005759">
    <property type="term" value="C:mitochondrial matrix"/>
    <property type="evidence" value="ECO:0007669"/>
    <property type="project" value="UniProtKB-UniRule"/>
</dbReference>
<dbReference type="InterPro" id="IPR035654">
    <property type="entry name" value="LepA_IV"/>
</dbReference>
<comment type="subcellular location">
    <subcellularLocation>
        <location evidence="5">Mitochondrion inner membrane</location>
        <topology evidence="5">Peripheral membrane protein</topology>
        <orientation evidence="5">Matrix side</orientation>
    </subcellularLocation>
</comment>
<keyword evidence="5" id="KW-0648">Protein biosynthesis</keyword>
<dbReference type="OrthoDB" id="1074at2759"/>
<dbReference type="Proteomes" id="UP000631114">
    <property type="component" value="Unassembled WGS sequence"/>
</dbReference>
<feature type="domain" description="GTP-binding protein LepA C-terminal" evidence="7">
    <location>
        <begin position="250"/>
        <end position="356"/>
    </location>
</feature>
<dbReference type="FunFam" id="3.30.70.2570:FF:000001">
    <property type="entry name" value="Translation factor GUF1, mitochondrial"/>
    <property type="match status" value="1"/>
</dbReference>
<keyword evidence="5" id="KW-0999">Mitochondrion inner membrane</keyword>
<dbReference type="InterPro" id="IPR013842">
    <property type="entry name" value="LepA_CTD"/>
</dbReference>
<reference evidence="8 9" key="1">
    <citation type="submission" date="2020-10" db="EMBL/GenBank/DDBJ databases">
        <title>The Coptis chinensis genome and diversification of protoberbering-type alkaloids.</title>
        <authorList>
            <person name="Wang B."/>
            <person name="Shu S."/>
            <person name="Song C."/>
            <person name="Liu Y."/>
        </authorList>
    </citation>
    <scope>NUCLEOTIDE SEQUENCE [LARGE SCALE GENOMIC DNA]</scope>
    <source>
        <strain evidence="8">HL-2020</strain>
        <tissue evidence="8">Leaf</tissue>
    </source>
</reference>
<dbReference type="EC" id="3.6.5.n1" evidence="5"/>
<evidence type="ECO:0000259" key="6">
    <source>
        <dbReference type="Pfam" id="PF00679"/>
    </source>
</evidence>
<dbReference type="InterPro" id="IPR006297">
    <property type="entry name" value="EF-4"/>
</dbReference>
<dbReference type="PANTHER" id="PTHR43512:SF7">
    <property type="entry name" value="TRANSLATION FACTOR GUF1, MITOCHONDRIAL"/>
    <property type="match status" value="1"/>
</dbReference>
<comment type="similarity">
    <text evidence="5">Belongs to the GTP-binding elongation factor family. LepA subfamily.</text>
</comment>
<dbReference type="GO" id="GO:0005743">
    <property type="term" value="C:mitochondrial inner membrane"/>
    <property type="evidence" value="ECO:0007669"/>
    <property type="project" value="UniProtKB-SubCell"/>
</dbReference>
<accession>A0A835MK36</accession>
<dbReference type="Gene3D" id="3.30.70.870">
    <property type="entry name" value="Elongation Factor G (Translational Gtpase), domain 3"/>
    <property type="match status" value="1"/>
</dbReference>
<evidence type="ECO:0000259" key="7">
    <source>
        <dbReference type="Pfam" id="PF06421"/>
    </source>
</evidence>
<evidence type="ECO:0000256" key="5">
    <source>
        <dbReference type="HAMAP-Rule" id="MF_03137"/>
    </source>
</evidence>
<comment type="caution">
    <text evidence="8">The sequence shown here is derived from an EMBL/GenBank/DDBJ whole genome shotgun (WGS) entry which is preliminary data.</text>
</comment>
<dbReference type="Pfam" id="PF06421">
    <property type="entry name" value="LepA_C"/>
    <property type="match status" value="1"/>
</dbReference>
<comment type="caution">
    <text evidence="5">Lacks conserved residue(s) required for the propagation of feature annotation.</text>
</comment>
<proteinExistence type="inferred from homology"/>
<dbReference type="Gene3D" id="3.30.70.240">
    <property type="match status" value="1"/>
</dbReference>
<dbReference type="PANTHER" id="PTHR43512">
    <property type="entry name" value="TRANSLATION FACTOR GUF1-RELATED"/>
    <property type="match status" value="1"/>
</dbReference>
<keyword evidence="2 5" id="KW-0547">Nucleotide-binding</keyword>
<organism evidence="8 9">
    <name type="scientific">Coptis chinensis</name>
    <dbReference type="NCBI Taxonomy" id="261450"/>
    <lineage>
        <taxon>Eukaryota</taxon>
        <taxon>Viridiplantae</taxon>
        <taxon>Streptophyta</taxon>
        <taxon>Embryophyta</taxon>
        <taxon>Tracheophyta</taxon>
        <taxon>Spermatophyta</taxon>
        <taxon>Magnoliopsida</taxon>
        <taxon>Ranunculales</taxon>
        <taxon>Ranunculaceae</taxon>
        <taxon>Coptidoideae</taxon>
        <taxon>Coptis</taxon>
    </lineage>
</organism>
<feature type="domain" description="Elongation factor EFG" evidence="6">
    <location>
        <begin position="163"/>
        <end position="247"/>
    </location>
</feature>
<dbReference type="InterPro" id="IPR000640">
    <property type="entry name" value="EFG_V-like"/>
</dbReference>